<dbReference type="CDD" id="cd12169">
    <property type="entry name" value="PGDH_like_1"/>
    <property type="match status" value="1"/>
</dbReference>
<dbReference type="PROSITE" id="PS00671">
    <property type="entry name" value="D_2_HYDROXYACID_DH_3"/>
    <property type="match status" value="1"/>
</dbReference>
<dbReference type="OrthoDB" id="9793626at2"/>
<dbReference type="InterPro" id="IPR050857">
    <property type="entry name" value="D-2-hydroxyacid_DH"/>
</dbReference>
<dbReference type="GO" id="GO:0051287">
    <property type="term" value="F:NAD binding"/>
    <property type="evidence" value="ECO:0007669"/>
    <property type="project" value="InterPro"/>
</dbReference>
<evidence type="ECO:0000259" key="4">
    <source>
        <dbReference type="Pfam" id="PF02826"/>
    </source>
</evidence>
<dbReference type="SUPFAM" id="SSF51735">
    <property type="entry name" value="NAD(P)-binding Rossmann-fold domains"/>
    <property type="match status" value="1"/>
</dbReference>
<gene>
    <name evidence="5" type="ORF">E4O86_01730</name>
</gene>
<organism evidence="5 6">
    <name type="scientific">Propylenella binzhouense</name>
    <dbReference type="NCBI Taxonomy" id="2555902"/>
    <lineage>
        <taxon>Bacteria</taxon>
        <taxon>Pseudomonadati</taxon>
        <taxon>Pseudomonadota</taxon>
        <taxon>Alphaproteobacteria</taxon>
        <taxon>Hyphomicrobiales</taxon>
        <taxon>Propylenellaceae</taxon>
        <taxon>Propylenella</taxon>
    </lineage>
</organism>
<evidence type="ECO:0000256" key="2">
    <source>
        <dbReference type="ARBA" id="ARBA00023002"/>
    </source>
</evidence>
<dbReference type="FunFam" id="3.40.50.720:FF:000203">
    <property type="entry name" value="D-3-phosphoglycerate dehydrogenase (SerA)"/>
    <property type="match status" value="1"/>
</dbReference>
<dbReference type="AlphaFoldDB" id="A0A964T149"/>
<evidence type="ECO:0000313" key="5">
    <source>
        <dbReference type="EMBL" id="MYZ46441.1"/>
    </source>
</evidence>
<dbReference type="Proteomes" id="UP000773614">
    <property type="component" value="Unassembled WGS sequence"/>
</dbReference>
<dbReference type="PANTHER" id="PTHR42789">
    <property type="entry name" value="D-ISOMER SPECIFIC 2-HYDROXYACID DEHYDROGENASE FAMILY PROTEIN (AFU_ORTHOLOGUE AFUA_6G10090)"/>
    <property type="match status" value="1"/>
</dbReference>
<protein>
    <submittedName>
        <fullName evidence="5">D-2-hydroxyacid dehydrogenase family protein</fullName>
    </submittedName>
</protein>
<proteinExistence type="inferred from homology"/>
<dbReference type="InterPro" id="IPR036291">
    <property type="entry name" value="NAD(P)-bd_dom_sf"/>
</dbReference>
<dbReference type="GO" id="GO:0016616">
    <property type="term" value="F:oxidoreductase activity, acting on the CH-OH group of donors, NAD or NADP as acceptor"/>
    <property type="evidence" value="ECO:0007669"/>
    <property type="project" value="InterPro"/>
</dbReference>
<evidence type="ECO:0000256" key="3">
    <source>
        <dbReference type="ARBA" id="ARBA00023027"/>
    </source>
</evidence>
<dbReference type="PANTHER" id="PTHR42789:SF1">
    <property type="entry name" value="D-ISOMER SPECIFIC 2-HYDROXYACID DEHYDROGENASE FAMILY PROTEIN (AFU_ORTHOLOGUE AFUA_6G10090)"/>
    <property type="match status" value="1"/>
</dbReference>
<comment type="similarity">
    <text evidence="1">Belongs to the D-isomer specific 2-hydroxyacid dehydrogenase family.</text>
</comment>
<name>A0A964T149_9HYPH</name>
<comment type="caution">
    <text evidence="5">The sequence shown here is derived from an EMBL/GenBank/DDBJ whole genome shotgun (WGS) entry which is preliminary data.</text>
</comment>
<feature type="domain" description="D-isomer specific 2-hydroxyacid dehydrogenase NAD-binding" evidence="4">
    <location>
        <begin position="114"/>
        <end position="286"/>
    </location>
</feature>
<evidence type="ECO:0000256" key="1">
    <source>
        <dbReference type="ARBA" id="ARBA00005854"/>
    </source>
</evidence>
<dbReference type="InterPro" id="IPR029753">
    <property type="entry name" value="D-isomer_DH_CS"/>
</dbReference>
<keyword evidence="6" id="KW-1185">Reference proteome</keyword>
<accession>A0A964T149</accession>
<reference evidence="5" key="1">
    <citation type="submission" date="2019-03" db="EMBL/GenBank/DDBJ databases">
        <title>Afifella sp. nov., isolated from activated sludge.</title>
        <authorList>
            <person name="Li Q."/>
            <person name="Liu Y."/>
        </authorList>
    </citation>
    <scope>NUCLEOTIDE SEQUENCE</scope>
    <source>
        <strain evidence="5">L72</strain>
    </source>
</reference>
<dbReference type="SUPFAM" id="SSF52283">
    <property type="entry name" value="Formate/glycerate dehydrogenase catalytic domain-like"/>
    <property type="match status" value="1"/>
</dbReference>
<dbReference type="Gene3D" id="3.40.50.720">
    <property type="entry name" value="NAD(P)-binding Rossmann-like Domain"/>
    <property type="match status" value="2"/>
</dbReference>
<keyword evidence="3" id="KW-0520">NAD</keyword>
<keyword evidence="2" id="KW-0560">Oxidoreductase</keyword>
<dbReference type="InterPro" id="IPR006140">
    <property type="entry name" value="D-isomer_DH_NAD-bd"/>
</dbReference>
<sequence length="325" mass="35214">MKIAILDDYQNVALQAADWSEVLASAEVTVFDRPIPMAEAAGALAPFDAICTIRERMPIPRALLEALPNLKLVCITGKYHRTLDARAAAERNICITYTESLGTDHRSTSELAWGLILALARHIPTEAEAMRKGGWQNSVGITLAGRTLGLVGLGRQGSYMVPTARALGMEVIAWSPNLTAEKAAQKGARRVEKEELFARSDVVSLHLVLSERSRGIVGAAELGLMKPTALLVNTARGPIVDEPSLVAALKEKRIAGAGLDVYDVEPLPDDHPLRTLPNAILMPHLGYNVWEFFQTAFGDVVANILAYRSGRPIRVLDPDRNASSP</sequence>
<dbReference type="EMBL" id="SPKJ01000003">
    <property type="protein sequence ID" value="MYZ46441.1"/>
    <property type="molecule type" value="Genomic_DNA"/>
</dbReference>
<evidence type="ECO:0000313" key="6">
    <source>
        <dbReference type="Proteomes" id="UP000773614"/>
    </source>
</evidence>
<dbReference type="Pfam" id="PF02826">
    <property type="entry name" value="2-Hacid_dh_C"/>
    <property type="match status" value="1"/>
</dbReference>